<keyword evidence="3" id="KW-0067">ATP-binding</keyword>
<dbReference type="InterPro" id="IPR027417">
    <property type="entry name" value="P-loop_NTPase"/>
</dbReference>
<evidence type="ECO:0000313" key="5">
    <source>
        <dbReference type="EMBL" id="SVA11372.1"/>
    </source>
</evidence>
<dbReference type="GO" id="GO:0005524">
    <property type="term" value="F:ATP binding"/>
    <property type="evidence" value="ECO:0007669"/>
    <property type="project" value="UniProtKB-KW"/>
</dbReference>
<dbReference type="GO" id="GO:0005886">
    <property type="term" value="C:plasma membrane"/>
    <property type="evidence" value="ECO:0007669"/>
    <property type="project" value="TreeGrafter"/>
</dbReference>
<gene>
    <name evidence="5" type="ORF">METZ01_LOCUS64226</name>
</gene>
<sequence length="203" mass="22696">VGIFNLSFHIPKGELVFLMGPTGAGKSTVLKTIYRDISISDGNLYINGEDVGNIRRRHVPRFRRKIGMVFQDYRLVPDRTVFENIALPLQIEGVPKKEIKDKVNDIGEKVGLKKRINNYPGQLSGGEKQRVSIARALVKNPLVILADEPTGNLDPNVSDEILDLLEIATDSGTAVLMSTHNFPLIQPRKKRFIELNEGRLVTQ</sequence>
<organism evidence="5">
    <name type="scientific">marine metagenome</name>
    <dbReference type="NCBI Taxonomy" id="408172"/>
    <lineage>
        <taxon>unclassified sequences</taxon>
        <taxon>metagenomes</taxon>
        <taxon>ecological metagenomes</taxon>
    </lineage>
</organism>
<comment type="similarity">
    <text evidence="1">Belongs to the ABC transporter superfamily.</text>
</comment>
<dbReference type="PANTHER" id="PTHR24220:SF470">
    <property type="entry name" value="CELL DIVISION ATP-BINDING PROTEIN FTSE"/>
    <property type="match status" value="1"/>
</dbReference>
<feature type="non-terminal residue" evidence="5">
    <location>
        <position position="1"/>
    </location>
</feature>
<evidence type="ECO:0000256" key="1">
    <source>
        <dbReference type="ARBA" id="ARBA00005417"/>
    </source>
</evidence>
<protein>
    <recommendedName>
        <fullName evidence="4">ABC transporter domain-containing protein</fullName>
    </recommendedName>
</protein>
<dbReference type="PROSITE" id="PS50893">
    <property type="entry name" value="ABC_TRANSPORTER_2"/>
    <property type="match status" value="1"/>
</dbReference>
<dbReference type="GO" id="GO:0016887">
    <property type="term" value="F:ATP hydrolysis activity"/>
    <property type="evidence" value="ECO:0007669"/>
    <property type="project" value="InterPro"/>
</dbReference>
<dbReference type="InterPro" id="IPR003593">
    <property type="entry name" value="AAA+_ATPase"/>
</dbReference>
<feature type="domain" description="ABC transporter" evidence="4">
    <location>
        <begin position="1"/>
        <end position="203"/>
    </location>
</feature>
<dbReference type="SMART" id="SM00382">
    <property type="entry name" value="AAA"/>
    <property type="match status" value="1"/>
</dbReference>
<proteinExistence type="inferred from homology"/>
<dbReference type="GO" id="GO:0022857">
    <property type="term" value="F:transmembrane transporter activity"/>
    <property type="evidence" value="ECO:0007669"/>
    <property type="project" value="TreeGrafter"/>
</dbReference>
<dbReference type="PANTHER" id="PTHR24220">
    <property type="entry name" value="IMPORT ATP-BINDING PROTEIN"/>
    <property type="match status" value="1"/>
</dbReference>
<dbReference type="FunFam" id="3.40.50.300:FF:000056">
    <property type="entry name" value="Cell division ATP-binding protein FtsE"/>
    <property type="match status" value="1"/>
</dbReference>
<dbReference type="AlphaFoldDB" id="A0A381T5C8"/>
<dbReference type="InterPro" id="IPR003439">
    <property type="entry name" value="ABC_transporter-like_ATP-bd"/>
</dbReference>
<reference evidence="5" key="1">
    <citation type="submission" date="2018-05" db="EMBL/GenBank/DDBJ databases">
        <authorList>
            <person name="Lanie J.A."/>
            <person name="Ng W.-L."/>
            <person name="Kazmierczak K.M."/>
            <person name="Andrzejewski T.M."/>
            <person name="Davidsen T.M."/>
            <person name="Wayne K.J."/>
            <person name="Tettelin H."/>
            <person name="Glass J.I."/>
            <person name="Rusch D."/>
            <person name="Podicherti R."/>
            <person name="Tsui H.-C.T."/>
            <person name="Winkler M.E."/>
        </authorList>
    </citation>
    <scope>NUCLEOTIDE SEQUENCE</scope>
</reference>
<keyword evidence="2" id="KW-0547">Nucleotide-binding</keyword>
<dbReference type="InterPro" id="IPR017871">
    <property type="entry name" value="ABC_transporter-like_CS"/>
</dbReference>
<evidence type="ECO:0000256" key="2">
    <source>
        <dbReference type="ARBA" id="ARBA00022741"/>
    </source>
</evidence>
<accession>A0A381T5C8</accession>
<dbReference type="Pfam" id="PF00005">
    <property type="entry name" value="ABC_tran"/>
    <property type="match status" value="1"/>
</dbReference>
<dbReference type="InterPro" id="IPR015854">
    <property type="entry name" value="ABC_transpr_LolD-like"/>
</dbReference>
<dbReference type="SUPFAM" id="SSF52540">
    <property type="entry name" value="P-loop containing nucleoside triphosphate hydrolases"/>
    <property type="match status" value="1"/>
</dbReference>
<dbReference type="EMBL" id="UINC01004048">
    <property type="protein sequence ID" value="SVA11372.1"/>
    <property type="molecule type" value="Genomic_DNA"/>
</dbReference>
<dbReference type="Gene3D" id="3.40.50.300">
    <property type="entry name" value="P-loop containing nucleotide triphosphate hydrolases"/>
    <property type="match status" value="1"/>
</dbReference>
<evidence type="ECO:0000259" key="4">
    <source>
        <dbReference type="PROSITE" id="PS50893"/>
    </source>
</evidence>
<name>A0A381T5C8_9ZZZZ</name>
<evidence type="ECO:0000256" key="3">
    <source>
        <dbReference type="ARBA" id="ARBA00022840"/>
    </source>
</evidence>
<dbReference type="PROSITE" id="PS00211">
    <property type="entry name" value="ABC_TRANSPORTER_1"/>
    <property type="match status" value="1"/>
</dbReference>